<reference evidence="6 7" key="1">
    <citation type="submission" date="2021-03" db="EMBL/GenBank/DDBJ databases">
        <title>Gelidibacter sp. nov., isolated from costal sediment.</title>
        <authorList>
            <person name="Lun K.-Y."/>
        </authorList>
    </citation>
    <scope>NUCLEOTIDE SEQUENCE [LARGE SCALE GENOMIC DNA]</scope>
    <source>
        <strain evidence="6 7">DF109</strain>
    </source>
</reference>
<proteinExistence type="predicted"/>
<dbReference type="InterPro" id="IPR001077">
    <property type="entry name" value="COMT_C"/>
</dbReference>
<evidence type="ECO:0000259" key="5">
    <source>
        <dbReference type="Pfam" id="PF21212"/>
    </source>
</evidence>
<dbReference type="Pfam" id="PF00891">
    <property type="entry name" value="Methyltransf_2"/>
    <property type="match status" value="1"/>
</dbReference>
<keyword evidence="1 6" id="KW-0489">Methyltransferase</keyword>
<accession>A0ABS3SME6</accession>
<dbReference type="Gene3D" id="3.40.50.150">
    <property type="entry name" value="Vaccinia Virus protein VP39"/>
    <property type="match status" value="1"/>
</dbReference>
<dbReference type="GO" id="GO:0008168">
    <property type="term" value="F:methyltransferase activity"/>
    <property type="evidence" value="ECO:0007669"/>
    <property type="project" value="UniProtKB-KW"/>
</dbReference>
<dbReference type="PANTHER" id="PTHR43712">
    <property type="entry name" value="PUTATIVE (AFU_ORTHOLOGUE AFUA_4G14580)-RELATED"/>
    <property type="match status" value="1"/>
</dbReference>
<keyword evidence="2" id="KW-0808">Transferase</keyword>
<dbReference type="Gene3D" id="1.20.58.1390">
    <property type="match status" value="1"/>
</dbReference>
<evidence type="ECO:0000313" key="6">
    <source>
        <dbReference type="EMBL" id="MBO3096879.1"/>
    </source>
</evidence>
<dbReference type="GO" id="GO:0032259">
    <property type="term" value="P:methylation"/>
    <property type="evidence" value="ECO:0007669"/>
    <property type="project" value="UniProtKB-KW"/>
</dbReference>
<name>A0ABS3SME6_9FLAO</name>
<gene>
    <name evidence="6" type="ORF">J4051_01255</name>
</gene>
<evidence type="ECO:0000256" key="3">
    <source>
        <dbReference type="ARBA" id="ARBA00022691"/>
    </source>
</evidence>
<dbReference type="Gene3D" id="1.10.10.10">
    <property type="entry name" value="Winged helix-like DNA-binding domain superfamily/Winged helix DNA-binding domain"/>
    <property type="match status" value="1"/>
</dbReference>
<evidence type="ECO:0000256" key="1">
    <source>
        <dbReference type="ARBA" id="ARBA00022603"/>
    </source>
</evidence>
<evidence type="ECO:0000256" key="2">
    <source>
        <dbReference type="ARBA" id="ARBA00022679"/>
    </source>
</evidence>
<feature type="domain" description="BVU-1015-like N-terminal dimerisation-like" evidence="5">
    <location>
        <begin position="14"/>
        <end position="82"/>
    </location>
</feature>
<dbReference type="InterPro" id="IPR049480">
    <property type="entry name" value="BVU_1015-like_N"/>
</dbReference>
<sequence length="353" mass="40080">MTKKTIRAADALLEAQKIAFAPFIFQSSVTLKKLGVFDLIFDSRDEGGITIDDLSKKLSISRYGLGVLLEFSESADIVYKSENGTYELTKIGYFLNYDKAVNVNLNFTHDICYKGLFHLDKAIKTGKPSGLKELGEWDTIYEGLSQLTPQEQQSWFEFDHYYSDGIFKEALERVFKNKPKLLFDIGGNTGKFALQCFNYNDNIQVKIIDLPGQLNKALKNIQDAGFENRISGHEINWLKPNPEIPTGADVIWMSQFLDCFSEDEILKILSTCVTSMNDSTELIIIETFTDRQEFPMSKFILEATSLYFTVMANGNSKMYPSTVFKSLIQKAGLTITEDLKLGEYHTMFVCKKD</sequence>
<keyword evidence="7" id="KW-1185">Reference proteome</keyword>
<dbReference type="InterPro" id="IPR036390">
    <property type="entry name" value="WH_DNA-bd_sf"/>
</dbReference>
<dbReference type="EMBL" id="JAGEVG010000001">
    <property type="protein sequence ID" value="MBO3096879.1"/>
    <property type="molecule type" value="Genomic_DNA"/>
</dbReference>
<dbReference type="RefSeq" id="WP_208231791.1">
    <property type="nucleotide sequence ID" value="NZ_JAGEVG010000001.1"/>
</dbReference>
<dbReference type="PROSITE" id="PS51683">
    <property type="entry name" value="SAM_OMT_II"/>
    <property type="match status" value="1"/>
</dbReference>
<dbReference type="InterPro" id="IPR036388">
    <property type="entry name" value="WH-like_DNA-bd_sf"/>
</dbReference>
<evidence type="ECO:0000259" key="4">
    <source>
        <dbReference type="Pfam" id="PF00891"/>
    </source>
</evidence>
<dbReference type="InterPro" id="IPR016461">
    <property type="entry name" value="COMT-like"/>
</dbReference>
<dbReference type="Proteomes" id="UP000681315">
    <property type="component" value="Unassembled WGS sequence"/>
</dbReference>
<feature type="domain" description="O-methyltransferase C-terminal" evidence="4">
    <location>
        <begin position="169"/>
        <end position="332"/>
    </location>
</feature>
<dbReference type="InterPro" id="IPR029063">
    <property type="entry name" value="SAM-dependent_MTases_sf"/>
</dbReference>
<evidence type="ECO:0000313" key="7">
    <source>
        <dbReference type="Proteomes" id="UP000681315"/>
    </source>
</evidence>
<comment type="caution">
    <text evidence="6">The sequence shown here is derived from an EMBL/GenBank/DDBJ whole genome shotgun (WGS) entry which is preliminary data.</text>
</comment>
<dbReference type="Pfam" id="PF21212">
    <property type="entry name" value="Dimerisation2-like_dom"/>
    <property type="match status" value="1"/>
</dbReference>
<dbReference type="SUPFAM" id="SSF46785">
    <property type="entry name" value="Winged helix' DNA-binding domain"/>
    <property type="match status" value="1"/>
</dbReference>
<organism evidence="6 7">
    <name type="scientific">Gelidibacter pelagius</name>
    <dbReference type="NCBI Taxonomy" id="2819985"/>
    <lineage>
        <taxon>Bacteria</taxon>
        <taxon>Pseudomonadati</taxon>
        <taxon>Bacteroidota</taxon>
        <taxon>Flavobacteriia</taxon>
        <taxon>Flavobacteriales</taxon>
        <taxon>Flavobacteriaceae</taxon>
        <taxon>Gelidibacter</taxon>
    </lineage>
</organism>
<dbReference type="PIRSF" id="PIRSF005739">
    <property type="entry name" value="O-mtase"/>
    <property type="match status" value="1"/>
</dbReference>
<keyword evidence="3" id="KW-0949">S-adenosyl-L-methionine</keyword>
<dbReference type="SUPFAM" id="SSF53335">
    <property type="entry name" value="S-adenosyl-L-methionine-dependent methyltransferases"/>
    <property type="match status" value="1"/>
</dbReference>
<protein>
    <submittedName>
        <fullName evidence="6">SAM-dependent methyltransferase</fullName>
    </submittedName>
</protein>
<dbReference type="PANTHER" id="PTHR43712:SF2">
    <property type="entry name" value="O-METHYLTRANSFERASE CICE"/>
    <property type="match status" value="1"/>
</dbReference>